<dbReference type="OrthoDB" id="506494at2759"/>
<evidence type="ECO:0000256" key="4">
    <source>
        <dbReference type="ARBA" id="ARBA00022618"/>
    </source>
</evidence>
<dbReference type="GO" id="GO:0051301">
    <property type="term" value="P:cell division"/>
    <property type="evidence" value="ECO:0007669"/>
    <property type="project" value="UniProtKB-KW"/>
</dbReference>
<dbReference type="FunCoup" id="A0A2G5FBV7">
    <property type="interactions" value="809"/>
</dbReference>
<dbReference type="InterPro" id="IPR007128">
    <property type="entry name" value="PMF1/Nnf1"/>
</dbReference>
<name>A0A2G5FBV7_AQUCA</name>
<keyword evidence="5" id="KW-0498">Mitosis</keyword>
<accession>A0A2G5FBV7</accession>
<dbReference type="PANTHER" id="PTHR15459:SF3">
    <property type="entry name" value="POLYAMINE-MODULATED FACTOR 1"/>
    <property type="match status" value="1"/>
</dbReference>
<keyword evidence="6" id="KW-0995">Kinetochore</keyword>
<evidence type="ECO:0000256" key="3">
    <source>
        <dbReference type="ARBA" id="ARBA00022454"/>
    </source>
</evidence>
<keyword evidence="11" id="KW-1185">Reference proteome</keyword>
<keyword evidence="7" id="KW-0539">Nucleus</keyword>
<dbReference type="GO" id="GO:0007059">
    <property type="term" value="P:chromosome segregation"/>
    <property type="evidence" value="ECO:0007669"/>
    <property type="project" value="TreeGrafter"/>
</dbReference>
<evidence type="ECO:0000256" key="2">
    <source>
        <dbReference type="ARBA" id="ARBA00004629"/>
    </source>
</evidence>
<keyword evidence="3" id="KW-0158">Chromosome</keyword>
<evidence type="ECO:0000256" key="1">
    <source>
        <dbReference type="ARBA" id="ARBA00004123"/>
    </source>
</evidence>
<sequence>MFQVITAMHQNIEEDFESVCLEAQVGATLDNVEKLVEEKTIDILYNDKTNLASVKQEMSRAKKDEIAFLTNMLEVEVEKNNCMKAHIDSLKNGRVDSLDTADAVEKLRSWIPNYG</sequence>
<keyword evidence="9" id="KW-0137">Centromere</keyword>
<comment type="subcellular location">
    <subcellularLocation>
        <location evidence="2">Chromosome</location>
        <location evidence="2">Centromere</location>
        <location evidence="2">Kinetochore</location>
    </subcellularLocation>
    <subcellularLocation>
        <location evidence="1">Nucleus</location>
    </subcellularLocation>
</comment>
<evidence type="ECO:0000256" key="9">
    <source>
        <dbReference type="ARBA" id="ARBA00023328"/>
    </source>
</evidence>
<dbReference type="InParanoid" id="A0A2G5FBV7"/>
<keyword evidence="4" id="KW-0132">Cell division</keyword>
<organism evidence="10 11">
    <name type="scientific">Aquilegia coerulea</name>
    <name type="common">Rocky mountain columbine</name>
    <dbReference type="NCBI Taxonomy" id="218851"/>
    <lineage>
        <taxon>Eukaryota</taxon>
        <taxon>Viridiplantae</taxon>
        <taxon>Streptophyta</taxon>
        <taxon>Embryophyta</taxon>
        <taxon>Tracheophyta</taxon>
        <taxon>Spermatophyta</taxon>
        <taxon>Magnoliopsida</taxon>
        <taxon>Ranunculales</taxon>
        <taxon>Ranunculaceae</taxon>
        <taxon>Thalictroideae</taxon>
        <taxon>Aquilegia</taxon>
    </lineage>
</organism>
<reference evidence="10 11" key="1">
    <citation type="submission" date="2017-09" db="EMBL/GenBank/DDBJ databases">
        <title>WGS assembly of Aquilegia coerulea Goldsmith.</title>
        <authorList>
            <person name="Hodges S."/>
            <person name="Kramer E."/>
            <person name="Nordborg M."/>
            <person name="Tomkins J."/>
            <person name="Borevitz J."/>
            <person name="Derieg N."/>
            <person name="Yan J."/>
            <person name="Mihaltcheva S."/>
            <person name="Hayes R.D."/>
            <person name="Rokhsar D."/>
        </authorList>
    </citation>
    <scope>NUCLEOTIDE SEQUENCE [LARGE SCALE GENOMIC DNA]</scope>
    <source>
        <strain evidence="11">cv. Goldsmith</strain>
    </source>
</reference>
<dbReference type="AlphaFoldDB" id="A0A2G5FBV7"/>
<evidence type="ECO:0000256" key="8">
    <source>
        <dbReference type="ARBA" id="ARBA00023306"/>
    </source>
</evidence>
<evidence type="ECO:0000256" key="7">
    <source>
        <dbReference type="ARBA" id="ARBA00023242"/>
    </source>
</evidence>
<dbReference type="Proteomes" id="UP000230069">
    <property type="component" value="Unassembled WGS sequence"/>
</dbReference>
<gene>
    <name evidence="10" type="ORF">AQUCO_00100692v1</name>
</gene>
<evidence type="ECO:0000256" key="5">
    <source>
        <dbReference type="ARBA" id="ARBA00022776"/>
    </source>
</evidence>
<evidence type="ECO:0000256" key="6">
    <source>
        <dbReference type="ARBA" id="ARBA00022838"/>
    </source>
</evidence>
<dbReference type="PANTHER" id="PTHR15459">
    <property type="entry name" value="POLYAMINE-MODULATED FACTOR 1"/>
    <property type="match status" value="1"/>
</dbReference>
<dbReference type="EMBL" id="KZ305018">
    <property type="protein sequence ID" value="PIA65386.1"/>
    <property type="molecule type" value="Genomic_DNA"/>
</dbReference>
<keyword evidence="8" id="KW-0131">Cell cycle</keyword>
<dbReference type="GO" id="GO:0005634">
    <property type="term" value="C:nucleus"/>
    <property type="evidence" value="ECO:0007669"/>
    <property type="project" value="UniProtKB-SubCell"/>
</dbReference>
<evidence type="ECO:0000313" key="10">
    <source>
        <dbReference type="EMBL" id="PIA65386.1"/>
    </source>
</evidence>
<dbReference type="GO" id="GO:0000444">
    <property type="term" value="C:MIS12/MIND type complex"/>
    <property type="evidence" value="ECO:0007669"/>
    <property type="project" value="InterPro"/>
</dbReference>
<proteinExistence type="predicted"/>
<evidence type="ECO:0000313" key="11">
    <source>
        <dbReference type="Proteomes" id="UP000230069"/>
    </source>
</evidence>
<protein>
    <submittedName>
        <fullName evidence="10">Uncharacterized protein</fullName>
    </submittedName>
</protein>